<keyword evidence="2" id="KW-0808">Transferase</keyword>
<dbReference type="InterPro" id="IPR001736">
    <property type="entry name" value="PLipase_D/transphosphatidylase"/>
</dbReference>
<dbReference type="PANTHER" id="PTHR21248:SF22">
    <property type="entry name" value="PHOSPHOLIPASE D"/>
    <property type="match status" value="1"/>
</dbReference>
<evidence type="ECO:0000259" key="1">
    <source>
        <dbReference type="PROSITE" id="PS50035"/>
    </source>
</evidence>
<dbReference type="EMBL" id="SNRY01004102">
    <property type="protein sequence ID" value="KAA6318726.1"/>
    <property type="molecule type" value="Genomic_DNA"/>
</dbReference>
<dbReference type="PROSITE" id="PS50035">
    <property type="entry name" value="PLD"/>
    <property type="match status" value="1"/>
</dbReference>
<reference evidence="2" key="1">
    <citation type="submission" date="2019-03" db="EMBL/GenBank/DDBJ databases">
        <title>Single cell metagenomics reveals metabolic interactions within the superorganism composed of flagellate Streblomastix strix and complex community of Bacteroidetes bacteria on its surface.</title>
        <authorList>
            <person name="Treitli S.C."/>
            <person name="Kolisko M."/>
            <person name="Husnik F."/>
            <person name="Keeling P."/>
            <person name="Hampl V."/>
        </authorList>
    </citation>
    <scope>NUCLEOTIDE SEQUENCE</scope>
    <source>
        <strain evidence="2">STM</strain>
    </source>
</reference>
<dbReference type="Pfam" id="PF13091">
    <property type="entry name" value="PLDc_2"/>
    <property type="match status" value="1"/>
</dbReference>
<evidence type="ECO:0000313" key="2">
    <source>
        <dbReference type="EMBL" id="KAA6318726.1"/>
    </source>
</evidence>
<dbReference type="AlphaFoldDB" id="A0A5J4Q9K1"/>
<dbReference type="SUPFAM" id="SSF56024">
    <property type="entry name" value="Phospholipase D/nuclease"/>
    <property type="match status" value="1"/>
</dbReference>
<name>A0A5J4Q9K1_9ZZZZ</name>
<comment type="caution">
    <text evidence="2">The sequence shown here is derived from an EMBL/GenBank/DDBJ whole genome shotgun (WGS) entry which is preliminary data.</text>
</comment>
<dbReference type="PANTHER" id="PTHR21248">
    <property type="entry name" value="CARDIOLIPIN SYNTHASE"/>
    <property type="match status" value="1"/>
</dbReference>
<dbReference type="EC" id="2.7.8.-" evidence="2"/>
<dbReference type="SMART" id="SM00155">
    <property type="entry name" value="PLDc"/>
    <property type="match status" value="1"/>
</dbReference>
<dbReference type="InterPro" id="IPR025202">
    <property type="entry name" value="PLD-like_dom"/>
</dbReference>
<dbReference type="GO" id="GO:0032049">
    <property type="term" value="P:cardiolipin biosynthetic process"/>
    <property type="evidence" value="ECO:0007669"/>
    <property type="project" value="UniProtKB-ARBA"/>
</dbReference>
<protein>
    <submittedName>
        <fullName evidence="2">Cardiolipin synthase</fullName>
        <ecNumber evidence="2">2.7.8.-</ecNumber>
    </submittedName>
</protein>
<organism evidence="2">
    <name type="scientific">termite gut metagenome</name>
    <dbReference type="NCBI Taxonomy" id="433724"/>
    <lineage>
        <taxon>unclassified sequences</taxon>
        <taxon>metagenomes</taxon>
        <taxon>organismal metagenomes</taxon>
    </lineage>
</organism>
<accession>A0A5J4Q9K1</accession>
<dbReference type="Gene3D" id="3.30.870.10">
    <property type="entry name" value="Endonuclease Chain A"/>
    <property type="match status" value="1"/>
</dbReference>
<feature type="non-terminal residue" evidence="2">
    <location>
        <position position="1"/>
    </location>
</feature>
<proteinExistence type="predicted"/>
<sequence length="89" mass="10374">YNGGFHHSKIMMVDSAFSTVGSANLNSRSLCYDYENNAYIFDKETTNELINIFETDKMQSTLLTPEVWKKRSKWKRFVGWCAHFLTPVL</sequence>
<gene>
    <name evidence="2" type="ORF">EZS27_031304</name>
</gene>
<dbReference type="GO" id="GO:0030572">
    <property type="term" value="F:phosphatidyltransferase activity"/>
    <property type="evidence" value="ECO:0007669"/>
    <property type="project" value="UniProtKB-ARBA"/>
</dbReference>
<feature type="domain" description="PLD phosphodiesterase" evidence="1">
    <location>
        <begin position="2"/>
        <end position="29"/>
    </location>
</feature>